<dbReference type="PROSITE" id="PS00606">
    <property type="entry name" value="KS3_1"/>
    <property type="match status" value="1"/>
</dbReference>
<dbReference type="FunFam" id="3.40.50.720:FF:000209">
    <property type="entry name" value="Polyketide synthase Pks12"/>
    <property type="match status" value="1"/>
</dbReference>
<dbReference type="InterPro" id="IPR057326">
    <property type="entry name" value="KR_dom"/>
</dbReference>
<dbReference type="SMART" id="SM00829">
    <property type="entry name" value="PKS_ER"/>
    <property type="match status" value="1"/>
</dbReference>
<dbReference type="GO" id="GO:0031177">
    <property type="term" value="F:phosphopantetheine binding"/>
    <property type="evidence" value="ECO:0007669"/>
    <property type="project" value="InterPro"/>
</dbReference>
<accession>A0A5B9MAT0</accession>
<dbReference type="EMBL" id="CP036264">
    <property type="protein sequence ID" value="QEF97170.1"/>
    <property type="molecule type" value="Genomic_DNA"/>
</dbReference>
<dbReference type="InterPro" id="IPR050091">
    <property type="entry name" value="PKS_NRPS_Biosynth_Enz"/>
</dbReference>
<dbReference type="RefSeq" id="WP_147866887.1">
    <property type="nucleotide sequence ID" value="NZ_CP036264.1"/>
</dbReference>
<keyword evidence="4" id="KW-0511">Multifunctional enzyme</keyword>
<dbReference type="CDD" id="cd08955">
    <property type="entry name" value="KR_2_FAS_SDR_x"/>
    <property type="match status" value="1"/>
</dbReference>
<dbReference type="InterPro" id="IPR049551">
    <property type="entry name" value="PKS_DH_C"/>
</dbReference>
<dbReference type="SUPFAM" id="SSF52151">
    <property type="entry name" value="FabD/lysophospholipase-like"/>
    <property type="match status" value="1"/>
</dbReference>
<evidence type="ECO:0000259" key="8">
    <source>
        <dbReference type="PROSITE" id="PS52004"/>
    </source>
</evidence>
<dbReference type="SMART" id="SM00823">
    <property type="entry name" value="PKS_PP"/>
    <property type="match status" value="1"/>
</dbReference>
<dbReference type="InterPro" id="IPR016039">
    <property type="entry name" value="Thiolase-like"/>
</dbReference>
<dbReference type="Gene3D" id="3.90.180.10">
    <property type="entry name" value="Medium-chain alcohol dehydrogenases, catalytic domain"/>
    <property type="match status" value="1"/>
</dbReference>
<feature type="region of interest" description="N-terminal hotdog fold" evidence="6">
    <location>
        <begin position="895"/>
        <end position="1018"/>
    </location>
</feature>
<dbReference type="FunFam" id="3.40.366.10:FF:000002">
    <property type="entry name" value="Probable polyketide synthase 2"/>
    <property type="match status" value="1"/>
</dbReference>
<evidence type="ECO:0000256" key="6">
    <source>
        <dbReference type="PROSITE-ProRule" id="PRU01363"/>
    </source>
</evidence>
<dbReference type="Gene3D" id="3.30.70.3290">
    <property type="match status" value="1"/>
</dbReference>
<keyword evidence="11" id="KW-1185">Reference proteome</keyword>
<evidence type="ECO:0000256" key="5">
    <source>
        <dbReference type="ARBA" id="ARBA00054155"/>
    </source>
</evidence>
<dbReference type="InterPro" id="IPR013154">
    <property type="entry name" value="ADH-like_N"/>
</dbReference>
<dbReference type="GO" id="GO:0071770">
    <property type="term" value="P:DIM/DIP cell wall layer assembly"/>
    <property type="evidence" value="ECO:0007669"/>
    <property type="project" value="TreeGrafter"/>
</dbReference>
<dbReference type="PROSITE" id="PS50075">
    <property type="entry name" value="CARRIER"/>
    <property type="match status" value="1"/>
</dbReference>
<dbReference type="GO" id="GO:0008270">
    <property type="term" value="F:zinc ion binding"/>
    <property type="evidence" value="ECO:0007669"/>
    <property type="project" value="InterPro"/>
</dbReference>
<dbReference type="SUPFAM" id="SSF50129">
    <property type="entry name" value="GroES-like"/>
    <property type="match status" value="1"/>
</dbReference>
<dbReference type="EC" id="2.3.1.41" evidence="10"/>
<dbReference type="PROSITE" id="PS00012">
    <property type="entry name" value="PHOSPHOPANTETHEINE"/>
    <property type="match status" value="1"/>
</dbReference>
<dbReference type="InterPro" id="IPR014043">
    <property type="entry name" value="Acyl_transferase_dom"/>
</dbReference>
<dbReference type="InterPro" id="IPR049900">
    <property type="entry name" value="PKS_mFAS_DH"/>
</dbReference>
<dbReference type="GO" id="GO:0004315">
    <property type="term" value="F:3-oxoacyl-[acyl-carrier-protein] synthase activity"/>
    <property type="evidence" value="ECO:0007669"/>
    <property type="project" value="UniProtKB-EC"/>
</dbReference>
<dbReference type="InterPro" id="IPR020841">
    <property type="entry name" value="PKS_Beta-ketoAc_synthase_dom"/>
</dbReference>
<dbReference type="PANTHER" id="PTHR43775">
    <property type="entry name" value="FATTY ACID SYNTHASE"/>
    <property type="match status" value="1"/>
</dbReference>
<dbReference type="Gene3D" id="1.10.1200.10">
    <property type="entry name" value="ACP-like"/>
    <property type="match status" value="1"/>
</dbReference>
<dbReference type="Gene3D" id="3.10.129.110">
    <property type="entry name" value="Polyketide synthase dehydratase"/>
    <property type="match status" value="1"/>
</dbReference>
<dbReference type="InterPro" id="IPR042104">
    <property type="entry name" value="PKS_dehydratase_sf"/>
</dbReference>
<evidence type="ECO:0000259" key="7">
    <source>
        <dbReference type="PROSITE" id="PS50075"/>
    </source>
</evidence>
<dbReference type="InterPro" id="IPR014030">
    <property type="entry name" value="Ketoacyl_synth_N"/>
</dbReference>
<dbReference type="GO" id="GO:0004312">
    <property type="term" value="F:fatty acid synthase activity"/>
    <property type="evidence" value="ECO:0007669"/>
    <property type="project" value="TreeGrafter"/>
</dbReference>
<dbReference type="SUPFAM" id="SSF51735">
    <property type="entry name" value="NAD(P)-binding Rossmann-fold domains"/>
    <property type="match status" value="3"/>
</dbReference>
<dbReference type="InterPro" id="IPR020807">
    <property type="entry name" value="PKS_DH"/>
</dbReference>
<gene>
    <name evidence="10" type="primary">ppsC</name>
    <name evidence="10" type="ORF">Mal15_12080</name>
</gene>
<dbReference type="Gene3D" id="3.40.47.10">
    <property type="match status" value="1"/>
</dbReference>
<dbReference type="PANTHER" id="PTHR43775:SF37">
    <property type="entry name" value="SI:DKEY-61P9.11"/>
    <property type="match status" value="1"/>
</dbReference>
<dbReference type="CDD" id="cd05195">
    <property type="entry name" value="enoyl_red"/>
    <property type="match status" value="1"/>
</dbReference>
<keyword evidence="2" id="KW-0597">Phosphoprotein</keyword>
<dbReference type="SUPFAM" id="SSF53901">
    <property type="entry name" value="Thiolase-like"/>
    <property type="match status" value="1"/>
</dbReference>
<evidence type="ECO:0000256" key="4">
    <source>
        <dbReference type="ARBA" id="ARBA00023268"/>
    </source>
</evidence>
<dbReference type="InterPro" id="IPR014031">
    <property type="entry name" value="Ketoacyl_synth_C"/>
</dbReference>
<keyword evidence="1" id="KW-0596">Phosphopantetheine</keyword>
<dbReference type="SMART" id="SM00825">
    <property type="entry name" value="PKS_KS"/>
    <property type="match status" value="1"/>
</dbReference>
<evidence type="ECO:0000313" key="10">
    <source>
        <dbReference type="EMBL" id="QEF97170.1"/>
    </source>
</evidence>
<feature type="domain" description="Ketosynthase family 3 (KS3)" evidence="8">
    <location>
        <begin position="4"/>
        <end position="430"/>
    </location>
</feature>
<dbReference type="Pfam" id="PF16197">
    <property type="entry name" value="KAsynt_C_assoc"/>
    <property type="match status" value="1"/>
</dbReference>
<dbReference type="Gene3D" id="3.40.366.10">
    <property type="entry name" value="Malonyl-Coenzyme A Acyl Carrier Protein, domain 2"/>
    <property type="match status" value="1"/>
</dbReference>
<dbReference type="Pfam" id="PF00109">
    <property type="entry name" value="ketoacyl-synt"/>
    <property type="match status" value="1"/>
</dbReference>
<dbReference type="InterPro" id="IPR036736">
    <property type="entry name" value="ACP-like_sf"/>
</dbReference>
<dbReference type="InterPro" id="IPR016035">
    <property type="entry name" value="Acyl_Trfase/lysoPLipase"/>
</dbReference>
<dbReference type="SUPFAM" id="SSF55048">
    <property type="entry name" value="Probable ACP-binding domain of malonyl-CoA ACP transacylase"/>
    <property type="match status" value="1"/>
</dbReference>
<dbReference type="InterPro" id="IPR009081">
    <property type="entry name" value="PP-bd_ACP"/>
</dbReference>
<dbReference type="CDD" id="cd00833">
    <property type="entry name" value="PKS"/>
    <property type="match status" value="1"/>
</dbReference>
<proteinExistence type="predicted"/>
<dbReference type="InterPro" id="IPR001227">
    <property type="entry name" value="Ac_transferase_dom_sf"/>
</dbReference>
<dbReference type="Pfam" id="PF13602">
    <property type="entry name" value="ADH_zinc_N_2"/>
    <property type="match status" value="1"/>
</dbReference>
<name>A0A5B9MAT0_9BACT</name>
<dbReference type="Pfam" id="PF00698">
    <property type="entry name" value="Acyl_transf_1"/>
    <property type="match status" value="1"/>
</dbReference>
<dbReference type="GO" id="GO:0006633">
    <property type="term" value="P:fatty acid biosynthetic process"/>
    <property type="evidence" value="ECO:0007669"/>
    <property type="project" value="InterPro"/>
</dbReference>
<evidence type="ECO:0000256" key="3">
    <source>
        <dbReference type="ARBA" id="ARBA00022679"/>
    </source>
</evidence>
<dbReference type="GO" id="GO:0016491">
    <property type="term" value="F:oxidoreductase activity"/>
    <property type="evidence" value="ECO:0007669"/>
    <property type="project" value="InterPro"/>
</dbReference>
<dbReference type="Pfam" id="PF14765">
    <property type="entry name" value="PS-DH"/>
    <property type="match status" value="1"/>
</dbReference>
<sequence length="2189" mass="236134">MTDFQPIAIIGMGCRFPGGCDSPESYWNLLESGRDAIKLTPPDRWSLEKFYAPGQARLGKTQSRWGGYVDGIDQFDPQLFGISPREAASMDPQQRLLLETAYRATEDAGIPLESMAGRPVSVHVGISSFDYAVAALSPRDRGVIGPYSNTGGSSSIAANRISYCFDLRGESVAVDTACSSSLIAMHLACQSLQSKANHMALAGGVNALILPDFFVAFSQLGVLSPDGRCKTFDAAANGYVRGEGAGMVLMKRLDDAVADSDSIYAVIHGSATNQDGRTDGMTVPSQSAQQALIRSALQTAGLDGHDISYVEAHGTGTPIGDPIEARAIANCYGRNDKDAGVCRIGSVKTNIGHLEAGAGIASVMKVALSLKHQTIPAHLNLETLNPEIEFDANGLRVPRNTERWDCDGPRLAGINGFGYGGANAHLILGQPPQQTPAQSTPKSDGAPILLPISAHDKHALAETASRLADWIDQGNGTLPAIAATAARRRTHHDWRGTVVGSERNQWVGQLRDIAADCDAHATRVHHPSRGRETPAPPIAFVCSGQGPQWWAMGRGLLESDPIFRASIQRCDREFAQHVSWSLLDELTRGENESRMNETAIAQPSLFALQIALAAVWESKGIRPSLVVGHSVGEIAAAHLSGALDFHDACLVAIHRGRTMDAATSKGAMIAVGLSRQEIEPWIADVTEHVSIAAINGPSSLTVSGRDVEIEAVAERLDQAGIFCRRLEVEYAFHSPQMAPVRDELLKSLAGIRPQPSHTPMVSTVTGGVLSGPEVDGEYWWKNVRHSVRFADAMDVLADRGIELAIEIGPHPVLRYAIAECFADQQRSILAVASLDRKKDDATVIADSIGQLYAWGYPIDWTLNSPADDDFIKLPAMAMNQQSLWSESFDSKSGRMANPGEPILGQVIGGPQPGWQTRVDLRMQESLADHRVRNACMMPAAAMLELAITAESVVAESDAVSLKRFRMQNPCMLSEESPVRVQIDHDTPRRQILLSSSGIDQANWQTLATVDASSIASVERTGREALEDARRRCTESISPDRLYKYCDQLGLNYGPRFRGVTQGWRTPYEAIVTVEFSNADASANGADPLGDAAALLDSCFHGMILASPVFDAEIDRLYLPQQIASLDVFHKSTAPLTAHVRLLSKDDYRMVADIDIYDVDQNHCVAIRGFESVSVSGAKAERSINELLYRYVWKPSAQADAATPETPIPETAAAETGQRKWLVFCDQSGLSSNLLARLPISDKIITVQHGSSFKRLRDHSLIIDPENREQFDRLLTDIGDGVTDVVYLWGLDSPDNVELSVDVLNKSTVLTTLAPMHLAAAWQAAADSGIQSNAARLSIVTLDAQPADGGAPDEGAAPISVAAGPLIGFGRVIAAECGRLKTRLVDLSSGETMIAKDLSDELVSRIDDEDEVMLRDSIRWVRRFVPADELPLHPESRRRAASVLRCGEAASIDQLRYESAAPQPPAGGEVEIEVLATGLNFSDVMKSLDLYPGLPDGPVSLGAECSGRISRVGPDVTEFNVGDEVFAVAPGSFATHVIVNEHLVAKKPPSVSHQQAATIPIAFLTAEYALNECALIRRGESVLIHSASGGVGIAAMQLAKLAGATVLATAGTDEKREFVKQLGAELVMNSRDLEFARQTLRQTDGVGVDVILNSLPGEAIPKGLSILKTGGRFLEIGKRDIYADASLGLETFKNNLALFAIDLDQLFREQPERMGRMLRQLAARFDSGELTPLPVTSYDADETREAFRFMQQGKHIGKVVVDYRSGPSDVFAGSYEPLCLSDRRTYWVAGGLGGFGLRVARWLIDCGAKHLVLGGRSADVPAETQQTLDQWTEAGITVTVIPVDLTSTAAVRSAVDQIDRDCPPLAGVFHTAMVLEDRLLVDMDRETLERVLGPKVLGGWNLHAATEDHDLDHFVLFSSLSSVFGHAGQANYAAANALLDSLAHYRRSIGMPGLAVNWGHVGQVGYLARRGELSERLERQGVLTFSADEAMQCLEQAMQTDVVQQSVLRMDWTRWRGLGITGDVSPRFAHLLRGVSEEATGGDRLASAAEVRAANAEARGAMVARIIGSKAASLLGIAADKMPWDRPLLSMGLDSLMAVEMRNWIESRLEIDLPISELMRSESLREVCRSVSTILETDSEQATPDVTDGAETSGATAAELLHQLPQMSDASVDALLTDLLSGPTPGQPSE</sequence>
<comment type="function">
    <text evidence="5">Involved in production of the polyketide antibiotic thailandamide.</text>
</comment>
<dbReference type="InterPro" id="IPR016036">
    <property type="entry name" value="Malonyl_transacylase_ACP-bd"/>
</dbReference>
<dbReference type="InterPro" id="IPR036291">
    <property type="entry name" value="NAD(P)-bd_dom_sf"/>
</dbReference>
<dbReference type="PROSITE" id="PS01162">
    <property type="entry name" value="QOR_ZETA_CRYSTAL"/>
    <property type="match status" value="1"/>
</dbReference>
<feature type="region of interest" description="C-terminal hotdog fold" evidence="6">
    <location>
        <begin position="1033"/>
        <end position="1180"/>
    </location>
</feature>
<dbReference type="GO" id="GO:0005886">
    <property type="term" value="C:plasma membrane"/>
    <property type="evidence" value="ECO:0007669"/>
    <property type="project" value="TreeGrafter"/>
</dbReference>
<dbReference type="InterPro" id="IPR018201">
    <property type="entry name" value="Ketoacyl_synth_AS"/>
</dbReference>
<dbReference type="Gene3D" id="3.40.50.720">
    <property type="entry name" value="NAD(P)-binding Rossmann-like Domain"/>
    <property type="match status" value="3"/>
</dbReference>
<dbReference type="InterPro" id="IPR020806">
    <property type="entry name" value="PKS_PP-bd"/>
</dbReference>
<dbReference type="SUPFAM" id="SSF47336">
    <property type="entry name" value="ACP-like"/>
    <property type="match status" value="1"/>
</dbReference>
<dbReference type="InterPro" id="IPR032821">
    <property type="entry name" value="PKS_assoc"/>
</dbReference>
<feature type="active site" description="Proton acceptor; for dehydratase activity" evidence="6">
    <location>
        <position position="929"/>
    </location>
</feature>
<organism evidence="10 11">
    <name type="scientific">Stieleria maiorica</name>
    <dbReference type="NCBI Taxonomy" id="2795974"/>
    <lineage>
        <taxon>Bacteria</taxon>
        <taxon>Pseudomonadati</taxon>
        <taxon>Planctomycetota</taxon>
        <taxon>Planctomycetia</taxon>
        <taxon>Pirellulales</taxon>
        <taxon>Pirellulaceae</taxon>
        <taxon>Stieleria</taxon>
    </lineage>
</organism>
<evidence type="ECO:0000259" key="9">
    <source>
        <dbReference type="PROSITE" id="PS52019"/>
    </source>
</evidence>
<dbReference type="InterPro" id="IPR006162">
    <property type="entry name" value="Ppantetheine_attach_site"/>
</dbReference>
<dbReference type="Pfam" id="PF08659">
    <property type="entry name" value="KR"/>
    <property type="match status" value="1"/>
</dbReference>
<feature type="domain" description="PKS/mFAS DH" evidence="9">
    <location>
        <begin position="895"/>
        <end position="1180"/>
    </location>
</feature>
<dbReference type="Pfam" id="PF02801">
    <property type="entry name" value="Ketoacyl-synt_C"/>
    <property type="match status" value="1"/>
</dbReference>
<reference evidence="10 11" key="1">
    <citation type="submission" date="2019-02" db="EMBL/GenBank/DDBJ databases">
        <title>Planctomycetal bacteria perform biofilm scaping via a novel small molecule.</title>
        <authorList>
            <person name="Jeske O."/>
            <person name="Boedeker C."/>
            <person name="Wiegand S."/>
            <person name="Breitling P."/>
            <person name="Kallscheuer N."/>
            <person name="Jogler M."/>
            <person name="Rohde M."/>
            <person name="Petersen J."/>
            <person name="Medema M.H."/>
            <person name="Surup F."/>
            <person name="Jogler C."/>
        </authorList>
    </citation>
    <scope>NUCLEOTIDE SEQUENCE [LARGE SCALE GENOMIC DNA]</scope>
    <source>
        <strain evidence="10 11">Mal15</strain>
    </source>
</reference>
<dbReference type="InterPro" id="IPR013968">
    <property type="entry name" value="PKS_KR"/>
</dbReference>
<keyword evidence="3 10" id="KW-0808">Transferase</keyword>
<dbReference type="KEGG" id="smam:Mal15_12080"/>
<dbReference type="GO" id="GO:0005737">
    <property type="term" value="C:cytoplasm"/>
    <property type="evidence" value="ECO:0007669"/>
    <property type="project" value="TreeGrafter"/>
</dbReference>
<dbReference type="PROSITE" id="PS52004">
    <property type="entry name" value="KS3_2"/>
    <property type="match status" value="1"/>
</dbReference>
<evidence type="ECO:0000313" key="11">
    <source>
        <dbReference type="Proteomes" id="UP000321353"/>
    </source>
</evidence>
<protein>
    <submittedName>
        <fullName evidence="10">Phthiocerol synthesis polyketide synthase type I PpsC</fullName>
        <ecNumber evidence="10">2.3.1.41</ecNumber>
    </submittedName>
</protein>
<evidence type="ECO:0000256" key="2">
    <source>
        <dbReference type="ARBA" id="ARBA00022553"/>
    </source>
</evidence>
<dbReference type="Pfam" id="PF21089">
    <property type="entry name" value="PKS_DH_N"/>
    <property type="match status" value="1"/>
</dbReference>
<dbReference type="InterPro" id="IPR002364">
    <property type="entry name" value="Quin_OxRdtase/zeta-crystal_CS"/>
</dbReference>
<dbReference type="Pfam" id="PF08240">
    <property type="entry name" value="ADH_N"/>
    <property type="match status" value="1"/>
</dbReference>
<keyword evidence="10" id="KW-0012">Acyltransferase</keyword>
<feature type="active site" description="Proton donor; for dehydratase activity" evidence="6">
    <location>
        <position position="1096"/>
    </location>
</feature>
<dbReference type="PROSITE" id="PS52019">
    <property type="entry name" value="PKS_MFAS_DH"/>
    <property type="match status" value="1"/>
</dbReference>
<dbReference type="SMART" id="SM00822">
    <property type="entry name" value="PKS_KR"/>
    <property type="match status" value="1"/>
</dbReference>
<dbReference type="FunFam" id="3.40.47.10:FF:000019">
    <property type="entry name" value="Polyketide synthase type I"/>
    <property type="match status" value="1"/>
</dbReference>
<dbReference type="SMART" id="SM00826">
    <property type="entry name" value="PKS_DH"/>
    <property type="match status" value="1"/>
</dbReference>
<dbReference type="InterPro" id="IPR011032">
    <property type="entry name" value="GroES-like_sf"/>
</dbReference>
<dbReference type="InterPro" id="IPR020843">
    <property type="entry name" value="ER"/>
</dbReference>
<evidence type="ECO:0000256" key="1">
    <source>
        <dbReference type="ARBA" id="ARBA00022450"/>
    </source>
</evidence>
<dbReference type="InterPro" id="IPR049552">
    <property type="entry name" value="PKS_DH_N"/>
</dbReference>
<feature type="domain" description="Carrier" evidence="7">
    <location>
        <begin position="2060"/>
        <end position="2134"/>
    </location>
</feature>
<dbReference type="Proteomes" id="UP000321353">
    <property type="component" value="Chromosome"/>
</dbReference>
<dbReference type="SMART" id="SM00827">
    <property type="entry name" value="PKS_AT"/>
    <property type="match status" value="1"/>
</dbReference>
<dbReference type="Pfam" id="PF00550">
    <property type="entry name" value="PP-binding"/>
    <property type="match status" value="1"/>
</dbReference>